<keyword evidence="14" id="KW-1185">Reference proteome</keyword>
<dbReference type="UniPathway" id="UPA00159">
    <property type="reaction ID" value="UER00277"/>
</dbReference>
<keyword evidence="3 9" id="KW-0436">Ligase</keyword>
<evidence type="ECO:0000256" key="7">
    <source>
        <dbReference type="ARBA" id="ARBA00022975"/>
    </source>
</evidence>
<keyword evidence="6 9" id="KW-0315">Glutamine amidotransferase</keyword>
<dbReference type="PROSITE" id="PS51273">
    <property type="entry name" value="GATASE_TYPE_1"/>
    <property type="match status" value="1"/>
</dbReference>
<dbReference type="KEGG" id="bdi:100823696"/>
<proteinExistence type="inferred from homology"/>
<dbReference type="InterPro" id="IPR033828">
    <property type="entry name" value="GATase1_CTP_Synthase"/>
</dbReference>
<comment type="similarity">
    <text evidence="2 9">Belongs to the CTP synthase family.</text>
</comment>
<dbReference type="InterPro" id="IPR017456">
    <property type="entry name" value="CTP_synthase_N"/>
</dbReference>
<feature type="domain" description="CTP synthase N-terminal" evidence="11">
    <location>
        <begin position="15"/>
        <end position="285"/>
    </location>
</feature>
<dbReference type="EMBL" id="CM000883">
    <property type="protein sequence ID" value="KQJ86351.1"/>
    <property type="molecule type" value="Genomic_DNA"/>
</dbReference>
<keyword evidence="5 9" id="KW-0067">ATP-binding</keyword>
<dbReference type="RefSeq" id="XP_003575430.1">
    <property type="nucleotide sequence ID" value="XM_003575382.4"/>
</dbReference>
<dbReference type="AlphaFoldDB" id="I1IHK4"/>
<dbReference type="HOGENOM" id="CLU_011675_5_0_1"/>
<dbReference type="FunFam" id="3.40.50.880:FF:000005">
    <property type="entry name" value="CTP synthase"/>
    <property type="match status" value="1"/>
</dbReference>
<dbReference type="GO" id="GO:0019856">
    <property type="term" value="P:pyrimidine nucleobase biosynthetic process"/>
    <property type="evidence" value="ECO:0000318"/>
    <property type="project" value="GO_Central"/>
</dbReference>
<evidence type="ECO:0000256" key="3">
    <source>
        <dbReference type="ARBA" id="ARBA00022598"/>
    </source>
</evidence>
<gene>
    <name evidence="13" type="primary">LOC100823696</name>
    <name evidence="12" type="ORF">BRADI_4g04870v3</name>
</gene>
<dbReference type="SUPFAM" id="SSF52540">
    <property type="entry name" value="P-loop containing nucleoside triphosphate hydrolases"/>
    <property type="match status" value="1"/>
</dbReference>
<dbReference type="EC" id="6.3.4.2" evidence="9"/>
<comment type="pathway">
    <text evidence="1 9">Pyrimidine metabolism; CTP biosynthesis via de novo pathway; CTP from UDP: step 2/2.</text>
</comment>
<dbReference type="OMA" id="EFNNAYR"/>
<dbReference type="NCBIfam" id="NF003792">
    <property type="entry name" value="PRK05380.1"/>
    <property type="match status" value="1"/>
</dbReference>
<dbReference type="OrthoDB" id="1739076at2759"/>
<dbReference type="Gramene" id="KQJ86351">
    <property type="protein sequence ID" value="KQJ86351"/>
    <property type="gene ID" value="BRADI_4g04870v3"/>
</dbReference>
<dbReference type="InterPro" id="IPR017926">
    <property type="entry name" value="GATASE"/>
</dbReference>
<evidence type="ECO:0000256" key="6">
    <source>
        <dbReference type="ARBA" id="ARBA00022962"/>
    </source>
</evidence>
<dbReference type="Pfam" id="PF06418">
    <property type="entry name" value="CTP_synth_N"/>
    <property type="match status" value="1"/>
</dbReference>
<name>I1IHK4_BRADI</name>
<reference evidence="12" key="2">
    <citation type="submission" date="2017-06" db="EMBL/GenBank/DDBJ databases">
        <title>WGS assembly of Brachypodium distachyon.</title>
        <authorList>
            <consortium name="The International Brachypodium Initiative"/>
            <person name="Lucas S."/>
            <person name="Harmon-Smith M."/>
            <person name="Lail K."/>
            <person name="Tice H."/>
            <person name="Grimwood J."/>
            <person name="Bruce D."/>
            <person name="Barry K."/>
            <person name="Shu S."/>
            <person name="Lindquist E."/>
            <person name="Wang M."/>
            <person name="Pitluck S."/>
            <person name="Vogel J.P."/>
            <person name="Garvin D.F."/>
            <person name="Mockler T.C."/>
            <person name="Schmutz J."/>
            <person name="Rokhsar D."/>
            <person name="Bevan M.W."/>
        </authorList>
    </citation>
    <scope>NUCLEOTIDE SEQUENCE</scope>
    <source>
        <strain evidence="12">Bd21</strain>
    </source>
</reference>
<evidence type="ECO:0000259" key="10">
    <source>
        <dbReference type="Pfam" id="PF00117"/>
    </source>
</evidence>
<evidence type="ECO:0000259" key="11">
    <source>
        <dbReference type="Pfam" id="PF06418"/>
    </source>
</evidence>
<dbReference type="SUPFAM" id="SSF52317">
    <property type="entry name" value="Class I glutamine amidotransferase-like"/>
    <property type="match status" value="1"/>
</dbReference>
<dbReference type="InterPro" id="IPR027417">
    <property type="entry name" value="P-loop_NTPase"/>
</dbReference>
<dbReference type="GO" id="GO:0044210">
    <property type="term" value="P:'de novo' CTP biosynthetic process"/>
    <property type="evidence" value="ECO:0007669"/>
    <property type="project" value="UniProtKB-UniRule"/>
</dbReference>
<dbReference type="NCBIfam" id="TIGR00337">
    <property type="entry name" value="PyrG"/>
    <property type="match status" value="1"/>
</dbReference>
<dbReference type="EnsemblPlants" id="KQJ86351">
    <property type="protein sequence ID" value="KQJ86351"/>
    <property type="gene ID" value="BRADI_4g04870v3"/>
</dbReference>
<comment type="function">
    <text evidence="9">Catalyzes the ATP-dependent amination of UTP to CTP with either L-glutamine or ammonia as the source of nitrogen.</text>
</comment>
<evidence type="ECO:0000313" key="14">
    <source>
        <dbReference type="Proteomes" id="UP000008810"/>
    </source>
</evidence>
<evidence type="ECO:0000313" key="12">
    <source>
        <dbReference type="EMBL" id="KQJ86351.1"/>
    </source>
</evidence>
<dbReference type="Gene3D" id="3.40.50.880">
    <property type="match status" value="1"/>
</dbReference>
<dbReference type="InterPro" id="IPR004468">
    <property type="entry name" value="CTP_synthase"/>
</dbReference>
<dbReference type="GO" id="GO:0005524">
    <property type="term" value="F:ATP binding"/>
    <property type="evidence" value="ECO:0007669"/>
    <property type="project" value="UniProtKB-KW"/>
</dbReference>
<evidence type="ECO:0000256" key="1">
    <source>
        <dbReference type="ARBA" id="ARBA00005171"/>
    </source>
</evidence>
<dbReference type="CDD" id="cd03113">
    <property type="entry name" value="CTPS_N"/>
    <property type="match status" value="1"/>
</dbReference>
<evidence type="ECO:0000313" key="13">
    <source>
        <dbReference type="EnsemblPlants" id="KQJ86351"/>
    </source>
</evidence>
<dbReference type="ExpressionAtlas" id="I1IHK4">
    <property type="expression patterns" value="baseline and differential"/>
</dbReference>
<organism evidence="12">
    <name type="scientific">Brachypodium distachyon</name>
    <name type="common">Purple false brome</name>
    <name type="synonym">Trachynia distachya</name>
    <dbReference type="NCBI Taxonomy" id="15368"/>
    <lineage>
        <taxon>Eukaryota</taxon>
        <taxon>Viridiplantae</taxon>
        <taxon>Streptophyta</taxon>
        <taxon>Embryophyta</taxon>
        <taxon>Tracheophyta</taxon>
        <taxon>Spermatophyta</taxon>
        <taxon>Magnoliopsida</taxon>
        <taxon>Liliopsida</taxon>
        <taxon>Poales</taxon>
        <taxon>Poaceae</taxon>
        <taxon>BOP clade</taxon>
        <taxon>Pooideae</taxon>
        <taxon>Stipodae</taxon>
        <taxon>Brachypodieae</taxon>
        <taxon>Brachypodium</taxon>
    </lineage>
</organism>
<dbReference type="GeneID" id="100823696"/>
<dbReference type="GO" id="GO:0006241">
    <property type="term" value="P:CTP biosynthetic process"/>
    <property type="evidence" value="ECO:0000318"/>
    <property type="project" value="GO_Central"/>
</dbReference>
<dbReference type="InterPro" id="IPR029062">
    <property type="entry name" value="Class_I_gatase-like"/>
</dbReference>
<sequence length="578" mass="63293">MASPPEEEETRAPTKYVLITGGVVSGLGKGVTASSVGVVLKSCGLRVTCIKIDPYLNTDAGTMSPFEHGEVFVLDDGGEVDLDLGNYERFLDVTLTRENNITTGKIYQSVIEKERKGDYLGKTVQVVPHVTDEIKHWIQSVSSVPVDGQTCPADVCVIELGGTVGDIESMPFIEALRQLSFSLGKDNFCLIHVSLVPVLGVVGEQKTKPTQHSVRELRALGLTPDLLACRSAQPLIGSVKEKLSQFCHVPVENILNIHDVPNIWHVPLILRNQKAHEAIIKQLNLARSAGPPELLDWTQMAESYDNLSNSVKIALVGKYTNLTDSYLSVVKALLHASVACSLKPSIQWVAASDLEDATAATAPDAHSKAWETLKGSSCILIPGGFGDRGISGMILAAKYARENKVPYLGICLGMQISVIEMSRHVLGLGDADSEEFNTDTPDRVVMYMPEVSKTHMGNTMRLGCRRTFFRKEDCLTSKLYGSPPHVDERHRHRYEVNPAFVPELENAGLQFVGCDESGNRMEIVELQDHPFYIGVQFHPEFKSRPRRPSPPFTGLMLAATERMRTHTNIPNGGAGASE</sequence>
<dbReference type="GO" id="GO:0003883">
    <property type="term" value="F:CTP synthase activity"/>
    <property type="evidence" value="ECO:0000318"/>
    <property type="project" value="GO_Central"/>
</dbReference>
<protein>
    <recommendedName>
        <fullName evidence="9">CTP synthase</fullName>
        <ecNumber evidence="9">6.3.4.2</ecNumber>
    </recommendedName>
    <alternativeName>
        <fullName evidence="9">UTP--ammonia ligase</fullName>
    </alternativeName>
</protein>
<dbReference type="GO" id="GO:0042802">
    <property type="term" value="F:identical protein binding"/>
    <property type="evidence" value="ECO:0000318"/>
    <property type="project" value="GO_Central"/>
</dbReference>
<dbReference type="FunFam" id="3.40.50.300:FF:000305">
    <property type="entry name" value="CTP synthase"/>
    <property type="match status" value="1"/>
</dbReference>
<feature type="domain" description="Glutamine amidotransferase" evidence="10">
    <location>
        <begin position="322"/>
        <end position="555"/>
    </location>
</feature>
<reference evidence="12 13" key="1">
    <citation type="journal article" date="2010" name="Nature">
        <title>Genome sequencing and analysis of the model grass Brachypodium distachyon.</title>
        <authorList>
            <consortium name="International Brachypodium Initiative"/>
        </authorList>
    </citation>
    <scope>NUCLEOTIDE SEQUENCE [LARGE SCALE GENOMIC DNA]</scope>
    <source>
        <strain evidence="12">Bd21</strain>
        <strain evidence="13">cv. Bd21</strain>
    </source>
</reference>
<comment type="catalytic activity">
    <reaction evidence="8 9">
        <text>UTP + L-glutamine + ATP + H2O = CTP + L-glutamate + ADP + phosphate + 2 H(+)</text>
        <dbReference type="Rhea" id="RHEA:26426"/>
        <dbReference type="ChEBI" id="CHEBI:15377"/>
        <dbReference type="ChEBI" id="CHEBI:15378"/>
        <dbReference type="ChEBI" id="CHEBI:29985"/>
        <dbReference type="ChEBI" id="CHEBI:30616"/>
        <dbReference type="ChEBI" id="CHEBI:37563"/>
        <dbReference type="ChEBI" id="CHEBI:43474"/>
        <dbReference type="ChEBI" id="CHEBI:46398"/>
        <dbReference type="ChEBI" id="CHEBI:58359"/>
        <dbReference type="ChEBI" id="CHEBI:456216"/>
        <dbReference type="EC" id="6.3.4.2"/>
    </reaction>
</comment>
<dbReference type="CDD" id="cd01746">
    <property type="entry name" value="GATase1_CTP_Synthase"/>
    <property type="match status" value="1"/>
</dbReference>
<dbReference type="PANTHER" id="PTHR11550">
    <property type="entry name" value="CTP SYNTHASE"/>
    <property type="match status" value="1"/>
</dbReference>
<dbReference type="Proteomes" id="UP000008810">
    <property type="component" value="Chromosome 4"/>
</dbReference>
<evidence type="ECO:0000256" key="4">
    <source>
        <dbReference type="ARBA" id="ARBA00022741"/>
    </source>
</evidence>
<accession>I1IHK4</accession>
<dbReference type="HAMAP" id="MF_01227">
    <property type="entry name" value="PyrG"/>
    <property type="match status" value="1"/>
</dbReference>
<evidence type="ECO:0000256" key="5">
    <source>
        <dbReference type="ARBA" id="ARBA00022840"/>
    </source>
</evidence>
<keyword evidence="4 9" id="KW-0547">Nucleotide-binding</keyword>
<dbReference type="Pfam" id="PF00117">
    <property type="entry name" value="GATase"/>
    <property type="match status" value="1"/>
</dbReference>
<dbReference type="PANTHER" id="PTHR11550:SF40">
    <property type="entry name" value="CTP SYNTHASE"/>
    <property type="match status" value="1"/>
</dbReference>
<evidence type="ECO:0000256" key="8">
    <source>
        <dbReference type="ARBA" id="ARBA00047781"/>
    </source>
</evidence>
<evidence type="ECO:0000256" key="9">
    <source>
        <dbReference type="RuleBase" id="RU810713"/>
    </source>
</evidence>
<keyword evidence="7 9" id="KW-0665">Pyrimidine biosynthesis</keyword>
<evidence type="ECO:0000256" key="2">
    <source>
        <dbReference type="ARBA" id="ARBA00007533"/>
    </source>
</evidence>
<dbReference type="eggNOG" id="KOG2387">
    <property type="taxonomic scope" value="Eukaryota"/>
</dbReference>
<reference evidence="13" key="3">
    <citation type="submission" date="2018-08" db="UniProtKB">
        <authorList>
            <consortium name="EnsemblPlants"/>
        </authorList>
    </citation>
    <scope>IDENTIFICATION</scope>
    <source>
        <strain evidence="13">cv. Bd21</strain>
    </source>
</reference>
<dbReference type="STRING" id="15368.I1IHK4"/>
<dbReference type="Gene3D" id="3.40.50.300">
    <property type="entry name" value="P-loop containing nucleotide triphosphate hydrolases"/>
    <property type="match status" value="1"/>
</dbReference>